<comment type="caution">
    <text evidence="1">The sequence shown here is derived from an EMBL/GenBank/DDBJ whole genome shotgun (WGS) entry which is preliminary data.</text>
</comment>
<protein>
    <submittedName>
        <fullName evidence="1">Uncharacterized protein</fullName>
    </submittedName>
</protein>
<proteinExistence type="predicted"/>
<reference evidence="1" key="1">
    <citation type="journal article" date="2015" name="Nature">
        <title>Complex archaea that bridge the gap between prokaryotes and eukaryotes.</title>
        <authorList>
            <person name="Spang A."/>
            <person name="Saw J.H."/>
            <person name="Jorgensen S.L."/>
            <person name="Zaremba-Niedzwiedzka K."/>
            <person name="Martijn J."/>
            <person name="Lind A.E."/>
            <person name="van Eijk R."/>
            <person name="Schleper C."/>
            <person name="Guy L."/>
            <person name="Ettema T.J."/>
        </authorList>
    </citation>
    <scope>NUCLEOTIDE SEQUENCE</scope>
</reference>
<dbReference type="EMBL" id="LAZR01019694">
    <property type="protein sequence ID" value="KKL91579.1"/>
    <property type="molecule type" value="Genomic_DNA"/>
</dbReference>
<sequence length="86" mass="10102">MAGSDMLFDARSDIEGFIAHKIRELLEDPMNEYQDPNWLQAAILFDQTVIPCERYRNNYFLDLAKAVVDKAAQYNNNFSSIFFFHF</sequence>
<dbReference type="AlphaFoldDB" id="A0A0F9FYS6"/>
<gene>
    <name evidence="1" type="ORF">LCGC14_1893280</name>
</gene>
<accession>A0A0F9FYS6</accession>
<name>A0A0F9FYS6_9ZZZZ</name>
<evidence type="ECO:0000313" key="1">
    <source>
        <dbReference type="EMBL" id="KKL91579.1"/>
    </source>
</evidence>
<organism evidence="1">
    <name type="scientific">marine sediment metagenome</name>
    <dbReference type="NCBI Taxonomy" id="412755"/>
    <lineage>
        <taxon>unclassified sequences</taxon>
        <taxon>metagenomes</taxon>
        <taxon>ecological metagenomes</taxon>
    </lineage>
</organism>